<keyword evidence="3" id="KW-1185">Reference proteome</keyword>
<evidence type="ECO:0000313" key="2">
    <source>
        <dbReference type="EMBL" id="GGI91394.1"/>
    </source>
</evidence>
<evidence type="ECO:0000256" key="1">
    <source>
        <dbReference type="SAM" id="Phobius"/>
    </source>
</evidence>
<keyword evidence="1" id="KW-0812">Transmembrane</keyword>
<feature type="transmembrane region" description="Helical" evidence="1">
    <location>
        <begin position="58"/>
        <end position="80"/>
    </location>
</feature>
<organism evidence="2 3">
    <name type="scientific">Halopseudomonas pertucinogena</name>
    <dbReference type="NCBI Taxonomy" id="86175"/>
    <lineage>
        <taxon>Bacteria</taxon>
        <taxon>Pseudomonadati</taxon>
        <taxon>Pseudomonadota</taxon>
        <taxon>Gammaproteobacteria</taxon>
        <taxon>Pseudomonadales</taxon>
        <taxon>Pseudomonadaceae</taxon>
        <taxon>Halopseudomonas</taxon>
    </lineage>
</organism>
<proteinExistence type="predicted"/>
<keyword evidence="1" id="KW-1133">Transmembrane helix</keyword>
<sequence>MQTNQDALGRHALPADADSTPRSPLRALFFLILGIVYPAFLALIFLRPDLPEILFQEFSVFVICGLALSLPVLCLVLASAHFRAADRQYRDSAIHSITTQKSSGGNTSIDHEP</sequence>
<name>A0ABQ2CIL2_9GAMM</name>
<reference evidence="3" key="1">
    <citation type="journal article" date="2019" name="Int. J. Syst. Evol. Microbiol.">
        <title>The Global Catalogue of Microorganisms (GCM) 10K type strain sequencing project: providing services to taxonomists for standard genome sequencing and annotation.</title>
        <authorList>
            <consortium name="The Broad Institute Genomics Platform"/>
            <consortium name="The Broad Institute Genome Sequencing Center for Infectious Disease"/>
            <person name="Wu L."/>
            <person name="Ma J."/>
        </authorList>
    </citation>
    <scope>NUCLEOTIDE SEQUENCE [LARGE SCALE GENOMIC DNA]</scope>
    <source>
        <strain evidence="3">JCM 11590</strain>
    </source>
</reference>
<dbReference type="Proteomes" id="UP000633263">
    <property type="component" value="Unassembled WGS sequence"/>
</dbReference>
<evidence type="ECO:0008006" key="4">
    <source>
        <dbReference type="Google" id="ProtNLM"/>
    </source>
</evidence>
<keyword evidence="1" id="KW-0472">Membrane</keyword>
<protein>
    <recommendedName>
        <fullName evidence="4">DUF485 domain-containing protein</fullName>
    </recommendedName>
</protein>
<comment type="caution">
    <text evidence="2">The sequence shown here is derived from an EMBL/GenBank/DDBJ whole genome shotgun (WGS) entry which is preliminary data.</text>
</comment>
<dbReference type="RefSeq" id="WP_188634981.1">
    <property type="nucleotide sequence ID" value="NZ_BMNN01000001.1"/>
</dbReference>
<feature type="transmembrane region" description="Helical" evidence="1">
    <location>
        <begin position="27"/>
        <end position="46"/>
    </location>
</feature>
<dbReference type="EMBL" id="BMNN01000001">
    <property type="protein sequence ID" value="GGI91394.1"/>
    <property type="molecule type" value="Genomic_DNA"/>
</dbReference>
<evidence type="ECO:0000313" key="3">
    <source>
        <dbReference type="Proteomes" id="UP000633263"/>
    </source>
</evidence>
<gene>
    <name evidence="2" type="ORF">GCM10009083_04770</name>
</gene>
<accession>A0ABQ2CIL2</accession>